<dbReference type="EMBL" id="AMGV01000001">
    <property type="protein sequence ID" value="KEF62739.1"/>
    <property type="molecule type" value="Genomic_DNA"/>
</dbReference>
<reference evidence="7 8" key="1">
    <citation type="submission" date="2013-03" db="EMBL/GenBank/DDBJ databases">
        <title>The Genome Sequence of Exophiala aquamarina CBS 119918.</title>
        <authorList>
            <consortium name="The Broad Institute Genomics Platform"/>
            <person name="Cuomo C."/>
            <person name="de Hoog S."/>
            <person name="Gorbushina A."/>
            <person name="Walker B."/>
            <person name="Young S.K."/>
            <person name="Zeng Q."/>
            <person name="Gargeya S."/>
            <person name="Fitzgerald M."/>
            <person name="Haas B."/>
            <person name="Abouelleil A."/>
            <person name="Allen A.W."/>
            <person name="Alvarado L."/>
            <person name="Arachchi H.M."/>
            <person name="Berlin A.M."/>
            <person name="Chapman S.B."/>
            <person name="Gainer-Dewar J."/>
            <person name="Goldberg J."/>
            <person name="Griggs A."/>
            <person name="Gujja S."/>
            <person name="Hansen M."/>
            <person name="Howarth C."/>
            <person name="Imamovic A."/>
            <person name="Ireland A."/>
            <person name="Larimer J."/>
            <person name="McCowan C."/>
            <person name="Murphy C."/>
            <person name="Pearson M."/>
            <person name="Poon T.W."/>
            <person name="Priest M."/>
            <person name="Roberts A."/>
            <person name="Saif S."/>
            <person name="Shea T."/>
            <person name="Sisk P."/>
            <person name="Sykes S."/>
            <person name="Wortman J."/>
            <person name="Nusbaum C."/>
            <person name="Birren B."/>
        </authorList>
    </citation>
    <scope>NUCLEOTIDE SEQUENCE [LARGE SCALE GENOMIC DNA]</scope>
    <source>
        <strain evidence="7 8">CBS 119918</strain>
    </source>
</reference>
<proteinExistence type="inferred from homology"/>
<dbReference type="GeneID" id="25275663"/>
<evidence type="ECO:0000256" key="1">
    <source>
        <dbReference type="ARBA" id="ARBA00009902"/>
    </source>
</evidence>
<evidence type="ECO:0000259" key="6">
    <source>
        <dbReference type="Pfam" id="PF08244"/>
    </source>
</evidence>
<evidence type="ECO:0000313" key="7">
    <source>
        <dbReference type="EMBL" id="KEF62739.1"/>
    </source>
</evidence>
<dbReference type="InterPro" id="IPR013148">
    <property type="entry name" value="Glyco_hydro_32_N"/>
</dbReference>
<dbReference type="SUPFAM" id="SSF75005">
    <property type="entry name" value="Arabinanase/levansucrase/invertase"/>
    <property type="match status" value="1"/>
</dbReference>
<dbReference type="STRING" id="1182545.A0A072PRM8"/>
<dbReference type="GO" id="GO:0005987">
    <property type="term" value="P:sucrose catabolic process"/>
    <property type="evidence" value="ECO:0007669"/>
    <property type="project" value="TreeGrafter"/>
</dbReference>
<dbReference type="InterPro" id="IPR023296">
    <property type="entry name" value="Glyco_hydro_beta-prop_sf"/>
</dbReference>
<name>A0A072PRM8_9EURO</name>
<dbReference type="AlphaFoldDB" id="A0A072PRM8"/>
<dbReference type="InterPro" id="IPR013320">
    <property type="entry name" value="ConA-like_dom_sf"/>
</dbReference>
<dbReference type="RefSeq" id="XP_013265329.1">
    <property type="nucleotide sequence ID" value="XM_013409875.1"/>
</dbReference>
<dbReference type="VEuPathDB" id="FungiDB:A1O9_00712"/>
<organism evidence="7 8">
    <name type="scientific">Exophiala aquamarina CBS 119918</name>
    <dbReference type="NCBI Taxonomy" id="1182545"/>
    <lineage>
        <taxon>Eukaryota</taxon>
        <taxon>Fungi</taxon>
        <taxon>Dikarya</taxon>
        <taxon>Ascomycota</taxon>
        <taxon>Pezizomycotina</taxon>
        <taxon>Eurotiomycetes</taxon>
        <taxon>Chaetothyriomycetidae</taxon>
        <taxon>Chaetothyriales</taxon>
        <taxon>Herpotrichiellaceae</taxon>
        <taxon>Exophiala</taxon>
    </lineage>
</organism>
<keyword evidence="3 4" id="KW-0326">Glycosidase</keyword>
<evidence type="ECO:0000256" key="3">
    <source>
        <dbReference type="ARBA" id="ARBA00023295"/>
    </source>
</evidence>
<dbReference type="Gene3D" id="2.115.10.20">
    <property type="entry name" value="Glycosyl hydrolase domain, family 43"/>
    <property type="match status" value="1"/>
</dbReference>
<dbReference type="PANTHER" id="PTHR42800">
    <property type="entry name" value="EXOINULINASE INUD (AFU_ORTHOLOGUE AFUA_5G00480)"/>
    <property type="match status" value="1"/>
</dbReference>
<dbReference type="InterPro" id="IPR018053">
    <property type="entry name" value="Glyco_hydro_32_AS"/>
</dbReference>
<dbReference type="Proteomes" id="UP000027920">
    <property type="component" value="Unassembled WGS sequence"/>
</dbReference>
<dbReference type="Gene3D" id="2.60.120.560">
    <property type="entry name" value="Exo-inulinase, domain 1"/>
    <property type="match status" value="1"/>
</dbReference>
<dbReference type="GO" id="GO:0004575">
    <property type="term" value="F:sucrose alpha-glucosidase activity"/>
    <property type="evidence" value="ECO:0007669"/>
    <property type="project" value="TreeGrafter"/>
</dbReference>
<dbReference type="GO" id="GO:0005737">
    <property type="term" value="C:cytoplasm"/>
    <property type="evidence" value="ECO:0007669"/>
    <property type="project" value="TreeGrafter"/>
</dbReference>
<dbReference type="SUPFAM" id="SSF49899">
    <property type="entry name" value="Concanavalin A-like lectins/glucanases"/>
    <property type="match status" value="1"/>
</dbReference>
<dbReference type="Pfam" id="PF00251">
    <property type="entry name" value="Glyco_hydro_32N"/>
    <property type="match status" value="1"/>
</dbReference>
<dbReference type="PROSITE" id="PS00609">
    <property type="entry name" value="GLYCOSYL_HYDROL_F32"/>
    <property type="match status" value="1"/>
</dbReference>
<dbReference type="HOGENOM" id="CLU_001528_3_0_1"/>
<accession>A0A072PRM8</accession>
<evidence type="ECO:0000313" key="8">
    <source>
        <dbReference type="Proteomes" id="UP000027920"/>
    </source>
</evidence>
<comment type="similarity">
    <text evidence="1 4">Belongs to the glycosyl hydrolase 32 family.</text>
</comment>
<feature type="domain" description="Glycosyl hydrolase family 32 N-terminal" evidence="5">
    <location>
        <begin position="16"/>
        <end position="356"/>
    </location>
</feature>
<evidence type="ECO:0000259" key="5">
    <source>
        <dbReference type="Pfam" id="PF00251"/>
    </source>
</evidence>
<dbReference type="Pfam" id="PF08244">
    <property type="entry name" value="Glyco_hydro_32C"/>
    <property type="match status" value="1"/>
</dbReference>
<feature type="domain" description="Glycosyl hydrolase family 32 C-terminal" evidence="6">
    <location>
        <begin position="363"/>
        <end position="515"/>
    </location>
</feature>
<dbReference type="PANTHER" id="PTHR42800:SF1">
    <property type="entry name" value="EXOINULINASE INUD (AFU_ORTHOLOGUE AFUA_5G00480)"/>
    <property type="match status" value="1"/>
</dbReference>
<dbReference type="OrthoDB" id="202537at2759"/>
<protein>
    <recommendedName>
        <fullName evidence="9">Beta-fructofuranosidase</fullName>
    </recommendedName>
</protein>
<gene>
    <name evidence="7" type="ORF">A1O9_00712</name>
</gene>
<keyword evidence="8" id="KW-1185">Reference proteome</keyword>
<evidence type="ECO:0000256" key="4">
    <source>
        <dbReference type="RuleBase" id="RU362110"/>
    </source>
</evidence>
<comment type="caution">
    <text evidence="7">The sequence shown here is derived from an EMBL/GenBank/DDBJ whole genome shotgun (WGS) entry which is preliminary data.</text>
</comment>
<dbReference type="InterPro" id="IPR001362">
    <property type="entry name" value="Glyco_hydro_32"/>
</dbReference>
<evidence type="ECO:0000256" key="2">
    <source>
        <dbReference type="ARBA" id="ARBA00022801"/>
    </source>
</evidence>
<dbReference type="CDD" id="cd18622">
    <property type="entry name" value="GH32_Inu-like"/>
    <property type="match status" value="1"/>
</dbReference>
<sequence length="523" mass="57866">MANVQNYTERYRPQYHWTPAKNWMNDPNGLIYHKGQYHMYYQYNPTGDVWGNISWGHAVSPDLLHWEEQLIALNAFETPASPLAELFFSGSAVFDEKDSSGFGKGRDAPLVAAYTSYYPNDTTLPNKQMVRGGTQALSIAYSTNDGLTWAEYEGNPVIPSPPAPYEDQWQDFRDPFVFWHEKTCQWVMAVSLSKIRKLLIYTSTDLKKWEHVSEFGPANGVGGVWECPSLFPLPLNDDISDLKWVLVLGINPGGPAFTDASATQYFVGTFDGRNFVADADNLYAASSGKANWLDYGPDYYAAATYNGLDNYERLAIAWMSDWAYAPLIPTSPWRSAMSVPRKLTLEKLNGQVRLISAPIQSLKSLERAAALYSKQWGVISSETVAIPVSGKSLDISFAFCPGKSSTNVSLGVRTSGEGNGTLIGYDFATQQMYVDRNSATDNSSFSPKYKGKYFAPLKAANGAIKLRILLDCSSVEVFGGHGESTITAQIFPSDQNTGISVLSDGDVTDVEIQIHEIQSVWSK</sequence>
<evidence type="ECO:0008006" key="9">
    <source>
        <dbReference type="Google" id="ProtNLM"/>
    </source>
</evidence>
<dbReference type="SMART" id="SM00640">
    <property type="entry name" value="Glyco_32"/>
    <property type="match status" value="1"/>
</dbReference>
<keyword evidence="2 4" id="KW-0378">Hydrolase</keyword>
<dbReference type="InterPro" id="IPR013189">
    <property type="entry name" value="Glyco_hydro_32_C"/>
</dbReference>